<accession>A0A0K2VC37</accession>
<name>A0A0K2VC37_LEPSM</name>
<evidence type="ECO:0000313" key="1">
    <source>
        <dbReference type="EMBL" id="CDW47845.1"/>
    </source>
</evidence>
<dbReference type="EMBL" id="HACA01030484">
    <property type="protein sequence ID" value="CDW47845.1"/>
    <property type="molecule type" value="Transcribed_RNA"/>
</dbReference>
<organism evidence="1">
    <name type="scientific">Lepeophtheirus salmonis</name>
    <name type="common">Salmon louse</name>
    <name type="synonym">Caligus salmonis</name>
    <dbReference type="NCBI Taxonomy" id="72036"/>
    <lineage>
        <taxon>Eukaryota</taxon>
        <taxon>Metazoa</taxon>
        <taxon>Ecdysozoa</taxon>
        <taxon>Arthropoda</taxon>
        <taxon>Crustacea</taxon>
        <taxon>Multicrustacea</taxon>
        <taxon>Hexanauplia</taxon>
        <taxon>Copepoda</taxon>
        <taxon>Siphonostomatoida</taxon>
        <taxon>Caligidae</taxon>
        <taxon>Lepeophtheirus</taxon>
    </lineage>
</organism>
<proteinExistence type="predicted"/>
<sequence>MSWKSHNKSLLRYRLYKPNIWFFLILL</sequence>
<dbReference type="AlphaFoldDB" id="A0A0K2VC37"/>
<protein>
    <submittedName>
        <fullName evidence="1">Uncharacterized protein</fullName>
    </submittedName>
</protein>
<reference evidence="1" key="1">
    <citation type="submission" date="2014-05" db="EMBL/GenBank/DDBJ databases">
        <authorList>
            <person name="Chronopoulou M."/>
        </authorList>
    </citation>
    <scope>NUCLEOTIDE SEQUENCE</scope>
    <source>
        <tissue evidence="1">Whole organism</tissue>
    </source>
</reference>